<dbReference type="InterPro" id="IPR011051">
    <property type="entry name" value="RmlC_Cupin_sf"/>
</dbReference>
<sequence length="193" mass="20674">MSDDHGLNTASLVPGVNFGMRECRRYITGHDASGKAIYLDSPPLLWAKGGDAIAGSHSYAVDKVPADLTGEEDLNSYLSSDPSNPVSHLVVRATVPGGVNWVVTNLAPGAQTRMHRTVSVDSTICVEGHVAMDVDSGDRRELLPGDHVIQRGTNHRWINLSNDKPARLVGITVAINPITIAGKTLKEEYLVDA</sequence>
<keyword evidence="2" id="KW-1185">Reference proteome</keyword>
<proteinExistence type="predicted"/>
<evidence type="ECO:0000313" key="2">
    <source>
        <dbReference type="Proteomes" id="UP001172681"/>
    </source>
</evidence>
<reference evidence="1" key="1">
    <citation type="submission" date="2022-10" db="EMBL/GenBank/DDBJ databases">
        <title>Culturing micro-colonial fungi from biological soil crusts in the Mojave desert and describing Neophaeococcomyces mojavensis, and introducing the new genera and species Taxawa tesnikishii.</title>
        <authorList>
            <person name="Kurbessoian T."/>
            <person name="Stajich J.E."/>
        </authorList>
    </citation>
    <scope>NUCLEOTIDE SEQUENCE</scope>
    <source>
        <strain evidence="1">TK_35</strain>
    </source>
</reference>
<dbReference type="InterPro" id="IPR047142">
    <property type="entry name" value="OryJ/VirC-like"/>
</dbReference>
<evidence type="ECO:0000313" key="1">
    <source>
        <dbReference type="EMBL" id="KAJ9637550.1"/>
    </source>
</evidence>
<dbReference type="InterPro" id="IPR014710">
    <property type="entry name" value="RmlC-like_jellyroll"/>
</dbReference>
<protein>
    <submittedName>
        <fullName evidence="1">Uncharacterized protein</fullName>
    </submittedName>
</protein>
<dbReference type="AlphaFoldDB" id="A0AA39D0F9"/>
<dbReference type="PANTHER" id="PTHR36156">
    <property type="entry name" value="SLR2101 PROTEIN"/>
    <property type="match status" value="1"/>
</dbReference>
<dbReference type="CDD" id="cd02231">
    <property type="entry name" value="cupin_BLL6423-like"/>
    <property type="match status" value="1"/>
</dbReference>
<dbReference type="PANTHER" id="PTHR36156:SF2">
    <property type="entry name" value="CUPIN TYPE-2 DOMAIN-CONTAINING PROTEIN"/>
    <property type="match status" value="1"/>
</dbReference>
<dbReference type="Gene3D" id="2.60.120.10">
    <property type="entry name" value="Jelly Rolls"/>
    <property type="match status" value="1"/>
</dbReference>
<dbReference type="SUPFAM" id="SSF51182">
    <property type="entry name" value="RmlC-like cupins"/>
    <property type="match status" value="1"/>
</dbReference>
<organism evidence="1 2">
    <name type="scientific">Knufia peltigerae</name>
    <dbReference type="NCBI Taxonomy" id="1002370"/>
    <lineage>
        <taxon>Eukaryota</taxon>
        <taxon>Fungi</taxon>
        <taxon>Dikarya</taxon>
        <taxon>Ascomycota</taxon>
        <taxon>Pezizomycotina</taxon>
        <taxon>Eurotiomycetes</taxon>
        <taxon>Chaetothyriomycetidae</taxon>
        <taxon>Chaetothyriales</taxon>
        <taxon>Trichomeriaceae</taxon>
        <taxon>Knufia</taxon>
    </lineage>
</organism>
<comment type="caution">
    <text evidence="1">The sequence shown here is derived from an EMBL/GenBank/DDBJ whole genome shotgun (WGS) entry which is preliminary data.</text>
</comment>
<gene>
    <name evidence="1" type="ORF">H2204_004699</name>
</gene>
<dbReference type="EMBL" id="JAPDRN010000024">
    <property type="protein sequence ID" value="KAJ9637550.1"/>
    <property type="molecule type" value="Genomic_DNA"/>
</dbReference>
<dbReference type="Proteomes" id="UP001172681">
    <property type="component" value="Unassembled WGS sequence"/>
</dbReference>
<name>A0AA39D0F9_9EURO</name>
<accession>A0AA39D0F9</accession>